<gene>
    <name evidence="2" type="ORF">ADIS_4653</name>
</gene>
<protein>
    <submittedName>
        <fullName evidence="2">Uncharacterized protein</fullName>
    </submittedName>
</protein>
<evidence type="ECO:0000313" key="3">
    <source>
        <dbReference type="Proteomes" id="UP000013909"/>
    </source>
</evidence>
<accession>R7ZLP5</accession>
<name>R7ZLP5_9BACT</name>
<comment type="caution">
    <text evidence="2">The sequence shown here is derived from an EMBL/GenBank/DDBJ whole genome shotgun (WGS) entry which is preliminary data.</text>
</comment>
<proteinExistence type="predicted"/>
<organism evidence="2 3">
    <name type="scientific">Lunatimonas lonarensis</name>
    <dbReference type="NCBI Taxonomy" id="1232681"/>
    <lineage>
        <taxon>Bacteria</taxon>
        <taxon>Pseudomonadati</taxon>
        <taxon>Bacteroidota</taxon>
        <taxon>Cytophagia</taxon>
        <taxon>Cytophagales</taxon>
        <taxon>Cyclobacteriaceae</taxon>
    </lineage>
</organism>
<reference evidence="2 3" key="1">
    <citation type="submission" date="2013-02" db="EMBL/GenBank/DDBJ databases">
        <title>A novel strain isolated from Lonar lake, Maharashtra, India.</title>
        <authorList>
            <person name="Singh A."/>
        </authorList>
    </citation>
    <scope>NUCLEOTIDE SEQUENCE [LARGE SCALE GENOMIC DNA]</scope>
    <source>
        <strain evidence="2 3">AK24</strain>
    </source>
</reference>
<feature type="region of interest" description="Disordered" evidence="1">
    <location>
        <begin position="1"/>
        <end position="24"/>
    </location>
</feature>
<keyword evidence="3" id="KW-1185">Reference proteome</keyword>
<dbReference type="AlphaFoldDB" id="R7ZLP5"/>
<dbReference type="EMBL" id="AQHR01000114">
    <property type="protein sequence ID" value="EON74959.1"/>
    <property type="molecule type" value="Genomic_DNA"/>
</dbReference>
<dbReference type="STRING" id="1232681.ADIS_4653"/>
<sequence>MISRPSMDVKKKPGTGPGFGPVSHPYFPLAPTTNALANS</sequence>
<evidence type="ECO:0000313" key="2">
    <source>
        <dbReference type="EMBL" id="EON74959.1"/>
    </source>
</evidence>
<dbReference type="Proteomes" id="UP000013909">
    <property type="component" value="Unassembled WGS sequence"/>
</dbReference>
<evidence type="ECO:0000256" key="1">
    <source>
        <dbReference type="SAM" id="MobiDB-lite"/>
    </source>
</evidence>